<dbReference type="STRING" id="1280837.A0A316V4Z2"/>
<dbReference type="OrthoDB" id="515692at2759"/>
<evidence type="ECO:0000256" key="7">
    <source>
        <dbReference type="ARBA" id="ARBA00022801"/>
    </source>
</evidence>
<dbReference type="GeneID" id="37022854"/>
<dbReference type="InterPro" id="IPR032282">
    <property type="entry name" value="HAGH_C"/>
</dbReference>
<comment type="pathway">
    <text evidence="3">Secondary metabolite metabolism; methylglyoxal degradation; (R)-lactate from methylglyoxal: step 2/2.</text>
</comment>
<protein>
    <recommendedName>
        <fullName evidence="5">hydroxyacylglutathione hydrolase</fullName>
        <ecNumber evidence="5">3.1.2.6</ecNumber>
    </recommendedName>
    <alternativeName>
        <fullName evidence="9">Glyoxalase II</fullName>
    </alternativeName>
</protein>
<keyword evidence="6" id="KW-0479">Metal-binding</keyword>
<evidence type="ECO:0000313" key="12">
    <source>
        <dbReference type="Proteomes" id="UP000245771"/>
    </source>
</evidence>
<evidence type="ECO:0000256" key="1">
    <source>
        <dbReference type="ARBA" id="ARBA00001623"/>
    </source>
</evidence>
<evidence type="ECO:0000256" key="6">
    <source>
        <dbReference type="ARBA" id="ARBA00022723"/>
    </source>
</evidence>
<dbReference type="Pfam" id="PF16123">
    <property type="entry name" value="HAGH_C"/>
    <property type="match status" value="1"/>
</dbReference>
<feature type="domain" description="Metallo-beta-lactamase" evidence="10">
    <location>
        <begin position="11"/>
        <end position="186"/>
    </location>
</feature>
<dbReference type="CDD" id="cd07723">
    <property type="entry name" value="hydroxyacylglutathione_hydrolase_MBL-fold"/>
    <property type="match status" value="1"/>
</dbReference>
<dbReference type="SMART" id="SM00849">
    <property type="entry name" value="Lactamase_B"/>
    <property type="match status" value="1"/>
</dbReference>
<accession>A0A316V4Z2</accession>
<evidence type="ECO:0000256" key="5">
    <source>
        <dbReference type="ARBA" id="ARBA00011917"/>
    </source>
</evidence>
<dbReference type="RefSeq" id="XP_025352824.1">
    <property type="nucleotide sequence ID" value="XM_025501073.1"/>
</dbReference>
<comment type="catalytic activity">
    <reaction evidence="1">
        <text>an S-(2-hydroxyacyl)glutathione + H2O = a 2-hydroxy carboxylate + glutathione + H(+)</text>
        <dbReference type="Rhea" id="RHEA:21864"/>
        <dbReference type="ChEBI" id="CHEBI:15377"/>
        <dbReference type="ChEBI" id="CHEBI:15378"/>
        <dbReference type="ChEBI" id="CHEBI:57925"/>
        <dbReference type="ChEBI" id="CHEBI:58896"/>
        <dbReference type="ChEBI" id="CHEBI:71261"/>
        <dbReference type="EC" id="3.1.2.6"/>
    </reaction>
</comment>
<evidence type="ECO:0000259" key="10">
    <source>
        <dbReference type="SMART" id="SM00849"/>
    </source>
</evidence>
<evidence type="ECO:0000256" key="4">
    <source>
        <dbReference type="ARBA" id="ARBA00006759"/>
    </source>
</evidence>
<dbReference type="SUPFAM" id="SSF56281">
    <property type="entry name" value="Metallo-hydrolase/oxidoreductase"/>
    <property type="match status" value="1"/>
</dbReference>
<dbReference type="InterPro" id="IPR001279">
    <property type="entry name" value="Metallo-B-lactamas"/>
</dbReference>
<dbReference type="Gene3D" id="3.60.15.10">
    <property type="entry name" value="Ribonuclease Z/Hydroxyacylglutathione hydrolase-like"/>
    <property type="match status" value="1"/>
</dbReference>
<evidence type="ECO:0000256" key="8">
    <source>
        <dbReference type="ARBA" id="ARBA00022833"/>
    </source>
</evidence>
<dbReference type="UniPathway" id="UPA00619">
    <property type="reaction ID" value="UER00676"/>
</dbReference>
<proteinExistence type="inferred from homology"/>
<dbReference type="InterPro" id="IPR035680">
    <property type="entry name" value="Clx_II_MBL"/>
</dbReference>
<keyword evidence="7 11" id="KW-0378">Hydrolase</keyword>
<gene>
    <name evidence="11" type="ORF">FA14DRAFT_181209</name>
</gene>
<name>A0A316V4Z2_9BASI</name>
<dbReference type="EMBL" id="KZ819605">
    <property type="protein sequence ID" value="PWN32522.1"/>
    <property type="molecule type" value="Genomic_DNA"/>
</dbReference>
<dbReference type="PANTHER" id="PTHR11935:SF94">
    <property type="entry name" value="TENZING NORGAY, ISOFORM C"/>
    <property type="match status" value="1"/>
</dbReference>
<dbReference type="AlphaFoldDB" id="A0A316V4Z2"/>
<keyword evidence="12" id="KW-1185">Reference proteome</keyword>
<dbReference type="Pfam" id="PF00753">
    <property type="entry name" value="Lactamase_B"/>
    <property type="match status" value="1"/>
</dbReference>
<dbReference type="FunCoup" id="A0A316V4Z2">
    <property type="interactions" value="99"/>
</dbReference>
<dbReference type="PANTHER" id="PTHR11935">
    <property type="entry name" value="BETA LACTAMASE DOMAIN"/>
    <property type="match status" value="1"/>
</dbReference>
<comment type="cofactor">
    <cofactor evidence="2">
        <name>Zn(2+)</name>
        <dbReference type="ChEBI" id="CHEBI:29105"/>
    </cofactor>
</comment>
<evidence type="ECO:0000256" key="3">
    <source>
        <dbReference type="ARBA" id="ARBA00004963"/>
    </source>
</evidence>
<reference evidence="11 12" key="1">
    <citation type="journal article" date="2018" name="Mol. Biol. Evol.">
        <title>Broad Genomic Sampling Reveals a Smut Pathogenic Ancestry of the Fungal Clade Ustilaginomycotina.</title>
        <authorList>
            <person name="Kijpornyongpan T."/>
            <person name="Mondo S.J."/>
            <person name="Barry K."/>
            <person name="Sandor L."/>
            <person name="Lee J."/>
            <person name="Lipzen A."/>
            <person name="Pangilinan J."/>
            <person name="LaButti K."/>
            <person name="Hainaut M."/>
            <person name="Henrissat B."/>
            <person name="Grigoriev I.V."/>
            <person name="Spatafora J.W."/>
            <person name="Aime M.C."/>
        </authorList>
    </citation>
    <scope>NUCLEOTIDE SEQUENCE [LARGE SCALE GENOMIC DNA]</scope>
    <source>
        <strain evidence="11 12">MCA 3882</strain>
    </source>
</reference>
<dbReference type="GO" id="GO:0046872">
    <property type="term" value="F:metal ion binding"/>
    <property type="evidence" value="ECO:0007669"/>
    <property type="project" value="UniProtKB-KW"/>
</dbReference>
<dbReference type="InParanoid" id="A0A316V4Z2"/>
<organism evidence="11 12">
    <name type="scientific">Meira miltonrushii</name>
    <dbReference type="NCBI Taxonomy" id="1280837"/>
    <lineage>
        <taxon>Eukaryota</taxon>
        <taxon>Fungi</taxon>
        <taxon>Dikarya</taxon>
        <taxon>Basidiomycota</taxon>
        <taxon>Ustilaginomycotina</taxon>
        <taxon>Exobasidiomycetes</taxon>
        <taxon>Exobasidiales</taxon>
        <taxon>Brachybasidiaceae</taxon>
        <taxon>Meira</taxon>
    </lineage>
</organism>
<sequence>MLIRPIPLREDNYGYLIIDEAFPKKGALVDPFTLSKCQEAAKSSGVEEVVANITTHHHQDHAGGNGDFAKAYPKAPIYGGSDQVEKVNKIVGKGDSFPLFEGSSINVKTYPTPCHTQDSTAFFLEDSKAKSTNVDQQQYQRAVFTGDTLFISGCGRFFEGTAEEMDTALNKTLASLPGDTVVMCGHEYTKSNVAFSQGVLPSRPAIQKLVEFVRNNKVTTGKFTIDDEKKHNIFMLVNDEEVKKALNLQGKGSTEVMATLRELKNSGKMMSKV</sequence>
<dbReference type="InterPro" id="IPR036866">
    <property type="entry name" value="RibonucZ/Hydroxyglut_hydro"/>
</dbReference>
<evidence type="ECO:0000313" key="11">
    <source>
        <dbReference type="EMBL" id="PWN32522.1"/>
    </source>
</evidence>
<dbReference type="EC" id="3.1.2.6" evidence="5"/>
<keyword evidence="8" id="KW-0862">Zinc</keyword>
<evidence type="ECO:0000256" key="2">
    <source>
        <dbReference type="ARBA" id="ARBA00001947"/>
    </source>
</evidence>
<evidence type="ECO:0000256" key="9">
    <source>
        <dbReference type="ARBA" id="ARBA00031044"/>
    </source>
</evidence>
<dbReference type="Proteomes" id="UP000245771">
    <property type="component" value="Unassembled WGS sequence"/>
</dbReference>
<comment type="similarity">
    <text evidence="4">Belongs to the metallo-beta-lactamase superfamily. Glyoxalase II family.</text>
</comment>
<dbReference type="GO" id="GO:0004416">
    <property type="term" value="F:hydroxyacylglutathione hydrolase activity"/>
    <property type="evidence" value="ECO:0007669"/>
    <property type="project" value="UniProtKB-EC"/>
</dbReference>